<proteinExistence type="predicted"/>
<evidence type="ECO:0000313" key="1">
    <source>
        <dbReference type="EMBL" id="CAK9053104.1"/>
    </source>
</evidence>
<name>A0ABP0MQU0_9DINO</name>
<comment type="caution">
    <text evidence="1">The sequence shown here is derived from an EMBL/GenBank/DDBJ whole genome shotgun (WGS) entry which is preliminary data.</text>
</comment>
<accession>A0ABP0MQU0</accession>
<sequence length="70" mass="7402">MAFDGILTFRFPAVGDFALKVAEACGAQAEDVQEIAATAVIEGMSSSWSRADTALVGDVKARGFGDLRRH</sequence>
<keyword evidence="2" id="KW-1185">Reference proteome</keyword>
<dbReference type="EMBL" id="CAXAMM010023113">
    <property type="protein sequence ID" value="CAK9053104.1"/>
    <property type="molecule type" value="Genomic_DNA"/>
</dbReference>
<reference evidence="1 2" key="1">
    <citation type="submission" date="2024-02" db="EMBL/GenBank/DDBJ databases">
        <authorList>
            <person name="Chen Y."/>
            <person name="Shah S."/>
            <person name="Dougan E. K."/>
            <person name="Thang M."/>
            <person name="Chan C."/>
        </authorList>
    </citation>
    <scope>NUCLEOTIDE SEQUENCE [LARGE SCALE GENOMIC DNA]</scope>
</reference>
<organism evidence="1 2">
    <name type="scientific">Durusdinium trenchii</name>
    <dbReference type="NCBI Taxonomy" id="1381693"/>
    <lineage>
        <taxon>Eukaryota</taxon>
        <taxon>Sar</taxon>
        <taxon>Alveolata</taxon>
        <taxon>Dinophyceae</taxon>
        <taxon>Suessiales</taxon>
        <taxon>Symbiodiniaceae</taxon>
        <taxon>Durusdinium</taxon>
    </lineage>
</organism>
<protein>
    <submittedName>
        <fullName evidence="1">Uncharacterized protein</fullName>
    </submittedName>
</protein>
<gene>
    <name evidence="1" type="ORF">SCF082_LOCUS28979</name>
</gene>
<dbReference type="Proteomes" id="UP001642464">
    <property type="component" value="Unassembled WGS sequence"/>
</dbReference>
<evidence type="ECO:0000313" key="2">
    <source>
        <dbReference type="Proteomes" id="UP001642464"/>
    </source>
</evidence>